<accession>A0A0F8XSI6</accession>
<protein>
    <recommendedName>
        <fullName evidence="2">MBL fold metallo-hydrolase</fullName>
    </recommendedName>
</protein>
<gene>
    <name evidence="1" type="ORF">LCGC14_2907830</name>
</gene>
<comment type="caution">
    <text evidence="1">The sequence shown here is derived from an EMBL/GenBank/DDBJ whole genome shotgun (WGS) entry which is preliminary data.</text>
</comment>
<evidence type="ECO:0000313" key="1">
    <source>
        <dbReference type="EMBL" id="KKK72047.1"/>
    </source>
</evidence>
<evidence type="ECO:0008006" key="2">
    <source>
        <dbReference type="Google" id="ProtNLM"/>
    </source>
</evidence>
<dbReference type="AlphaFoldDB" id="A0A0F8XSI6"/>
<dbReference type="EMBL" id="LAZR01057448">
    <property type="protein sequence ID" value="KKK72047.1"/>
    <property type="molecule type" value="Genomic_DNA"/>
</dbReference>
<feature type="non-terminal residue" evidence="1">
    <location>
        <position position="37"/>
    </location>
</feature>
<sequence>MKVKFWGVRGSIPTPGPDTVKYGGNTTCIEVRLDDGR</sequence>
<organism evidence="1">
    <name type="scientific">marine sediment metagenome</name>
    <dbReference type="NCBI Taxonomy" id="412755"/>
    <lineage>
        <taxon>unclassified sequences</taxon>
        <taxon>metagenomes</taxon>
        <taxon>ecological metagenomes</taxon>
    </lineage>
</organism>
<proteinExistence type="predicted"/>
<name>A0A0F8XSI6_9ZZZZ</name>
<reference evidence="1" key="1">
    <citation type="journal article" date="2015" name="Nature">
        <title>Complex archaea that bridge the gap between prokaryotes and eukaryotes.</title>
        <authorList>
            <person name="Spang A."/>
            <person name="Saw J.H."/>
            <person name="Jorgensen S.L."/>
            <person name="Zaremba-Niedzwiedzka K."/>
            <person name="Martijn J."/>
            <person name="Lind A.E."/>
            <person name="van Eijk R."/>
            <person name="Schleper C."/>
            <person name="Guy L."/>
            <person name="Ettema T.J."/>
        </authorList>
    </citation>
    <scope>NUCLEOTIDE SEQUENCE</scope>
</reference>